<sequence>MKAKTTMTSKLLLSLLLLTLSLTAQAQLYKWVGPDGKVNYSDTPPPKSVTKVETKSFSDSDSGVALPFELAQAAKNMPVTLYSADKCIPCDDSRSYLKQSGIPFSEKTVSSNEDLAKLKQLSGDFQLPLLTIGRSKLKGFNIAVWHTNLTQAGYPDSNKLPPEYQFPTPQPLTSVAVTPKQTDTSVKPGQPEPPARDPNGFQF</sequence>
<feature type="signal peptide" evidence="2">
    <location>
        <begin position="1"/>
        <end position="26"/>
    </location>
</feature>
<dbReference type="InterPro" id="IPR002109">
    <property type="entry name" value="Glutaredoxin"/>
</dbReference>
<feature type="region of interest" description="Disordered" evidence="1">
    <location>
        <begin position="156"/>
        <end position="203"/>
    </location>
</feature>
<feature type="chain" id="PRO_5015629001" evidence="2">
    <location>
        <begin position="27"/>
        <end position="203"/>
    </location>
</feature>
<dbReference type="EMBL" id="PUGF01000016">
    <property type="protein sequence ID" value="PRC92116.1"/>
    <property type="molecule type" value="Genomic_DNA"/>
</dbReference>
<protein>
    <submittedName>
        <fullName evidence="5">Uncharacterized protein</fullName>
    </submittedName>
</protein>
<proteinExistence type="predicted"/>
<evidence type="ECO:0000259" key="3">
    <source>
        <dbReference type="Pfam" id="PF00462"/>
    </source>
</evidence>
<comment type="caution">
    <text evidence="5">The sequence shown here is derived from an EMBL/GenBank/DDBJ whole genome shotgun (WGS) entry which is preliminary data.</text>
</comment>
<keyword evidence="6" id="KW-1185">Reference proteome</keyword>
<feature type="compositionally biased region" description="Polar residues" evidence="1">
    <location>
        <begin position="171"/>
        <end position="187"/>
    </location>
</feature>
<evidence type="ECO:0000313" key="5">
    <source>
        <dbReference type="EMBL" id="PRC92116.1"/>
    </source>
</evidence>
<evidence type="ECO:0000256" key="2">
    <source>
        <dbReference type="SAM" id="SignalP"/>
    </source>
</evidence>
<dbReference type="AlphaFoldDB" id="A0A2S9GWT1"/>
<dbReference type="CDD" id="cd02976">
    <property type="entry name" value="NrdH"/>
    <property type="match status" value="1"/>
</dbReference>
<dbReference type="Gene3D" id="3.40.30.10">
    <property type="entry name" value="Glutaredoxin"/>
    <property type="match status" value="1"/>
</dbReference>
<dbReference type="InterPro" id="IPR036249">
    <property type="entry name" value="Thioredoxin-like_sf"/>
</dbReference>
<dbReference type="SUPFAM" id="SSF52833">
    <property type="entry name" value="Thioredoxin-like"/>
    <property type="match status" value="1"/>
</dbReference>
<organism evidence="5 6">
    <name type="scientific">Solimicrobium silvestre</name>
    <dbReference type="NCBI Taxonomy" id="2099400"/>
    <lineage>
        <taxon>Bacteria</taxon>
        <taxon>Pseudomonadati</taxon>
        <taxon>Pseudomonadota</taxon>
        <taxon>Betaproteobacteria</taxon>
        <taxon>Burkholderiales</taxon>
        <taxon>Oxalobacteraceae</taxon>
        <taxon>Solimicrobium</taxon>
    </lineage>
</organism>
<accession>A0A2S9GWT1</accession>
<dbReference type="InterPro" id="IPR025392">
    <property type="entry name" value="DUF4124"/>
</dbReference>
<evidence type="ECO:0000256" key="1">
    <source>
        <dbReference type="SAM" id="MobiDB-lite"/>
    </source>
</evidence>
<evidence type="ECO:0000313" key="6">
    <source>
        <dbReference type="Proteomes" id="UP000237839"/>
    </source>
</evidence>
<dbReference type="Pfam" id="PF00462">
    <property type="entry name" value="Glutaredoxin"/>
    <property type="match status" value="1"/>
</dbReference>
<gene>
    <name evidence="5" type="ORF">S2091_3251</name>
</gene>
<feature type="domain" description="DUF4124" evidence="4">
    <location>
        <begin position="15"/>
        <end position="51"/>
    </location>
</feature>
<dbReference type="Proteomes" id="UP000237839">
    <property type="component" value="Unassembled WGS sequence"/>
</dbReference>
<feature type="domain" description="Glutaredoxin" evidence="3">
    <location>
        <begin position="79"/>
        <end position="133"/>
    </location>
</feature>
<evidence type="ECO:0000259" key="4">
    <source>
        <dbReference type="Pfam" id="PF13511"/>
    </source>
</evidence>
<keyword evidence="2" id="KW-0732">Signal</keyword>
<reference evidence="5 6" key="1">
    <citation type="submission" date="2018-02" db="EMBL/GenBank/DDBJ databases">
        <title>Solimicrobium silvestre gen. nov., sp. nov., isolated from alpine forest soil.</title>
        <authorList>
            <person name="Margesin R."/>
            <person name="Albuquerque L."/>
            <person name="Zhang D.-C."/>
            <person name="Froufe H.J.C."/>
            <person name="Severino R."/>
            <person name="Roxo I."/>
            <person name="Egas C."/>
            <person name="Da Costa M.S."/>
        </authorList>
    </citation>
    <scope>NUCLEOTIDE SEQUENCE [LARGE SCALE GENOMIC DNA]</scope>
    <source>
        <strain evidence="5 6">S20-91</strain>
    </source>
</reference>
<name>A0A2S9GWT1_9BURK</name>
<dbReference type="PROSITE" id="PS51354">
    <property type="entry name" value="GLUTAREDOXIN_2"/>
    <property type="match status" value="1"/>
</dbReference>
<dbReference type="Pfam" id="PF13511">
    <property type="entry name" value="DUF4124"/>
    <property type="match status" value="1"/>
</dbReference>